<name>A0ABV2SHS4_9GAMM</name>
<feature type="region of interest" description="Disordered" evidence="1">
    <location>
        <begin position="238"/>
        <end position="266"/>
    </location>
</feature>
<keyword evidence="3" id="KW-1185">Reference proteome</keyword>
<feature type="compositionally biased region" description="Polar residues" evidence="1">
    <location>
        <begin position="15"/>
        <end position="42"/>
    </location>
</feature>
<dbReference type="RefSeq" id="WP_354007485.1">
    <property type="nucleotide sequence ID" value="NZ_JBEWTA010000001.1"/>
</dbReference>
<evidence type="ECO:0000256" key="1">
    <source>
        <dbReference type="SAM" id="MobiDB-lite"/>
    </source>
</evidence>
<dbReference type="Proteomes" id="UP001549366">
    <property type="component" value="Unassembled WGS sequence"/>
</dbReference>
<feature type="compositionally biased region" description="Polar residues" evidence="1">
    <location>
        <begin position="246"/>
        <end position="255"/>
    </location>
</feature>
<reference evidence="2 3" key="1">
    <citation type="submission" date="2024-06" db="EMBL/GenBank/DDBJ databases">
        <title>Genomic Encyclopedia of Type Strains, Phase V (KMG-V): Genome sequencing to study the core and pangenomes of soil and plant-associated prokaryotes.</title>
        <authorList>
            <person name="Whitman W."/>
        </authorList>
    </citation>
    <scope>NUCLEOTIDE SEQUENCE [LARGE SCALE GENOMIC DNA]</scope>
    <source>
        <strain evidence="2 3">NE40</strain>
    </source>
</reference>
<accession>A0ABV2SHS4</accession>
<sequence>MKSDPVSLHAPSVTGYATQNPPGNPDGPQSSAVTQTGNTTPYVQPGASGQAAVSGKNIAERQPGRVQAQSDSSRPCRTNYRTNYRTKELLEWANSSNHPDTTKALKACRISASADYAEPGKQSLERLAPQEQLKLLKQHLGKKQPEARKTVTDACHVFNPVKKSFGTPIELKLSVNRREQKLNLSEQSRLANEVVLDEVSDQFKGISKTGNDSKWKGDLERSDITLQVEVQDQSSGDSWILPMHSVNPNRKSVQKTSEKKSSEYEKPVALKEKELTEKLQLAIPGSEPILKDVVRQDTLNPVYTFITDKLGITPSSSTQTYSVEVIAINRDEFRVENKAQFTKYSKPAVNKAYDGQTTILVQSHFKRDHGQFVPAGLSVDINLDGIKPKHLPDDPKMKRAKSAEALNRDRVIPATSSNWSPPVMRRQISQQHNAPVKLGITLVEGQLYAMNMAASELEHLVNEKMAVTSYKKSLTDAQERWGNTPEASSMSVACPITQTTTQLSKLNTYAPTTDFFEMHKAGLSAKDQSTKNVIEQTKIAYKKRWLEKATELTKISSDAMYTSAINSLPPMTLQGEKVDQFLELSGILGKMNKEMIRLAEKTRAVKGSFSRQELTREQFLSKLLDIKLESSKHLKKLRGAGCEFSSLCEQYGFYKDQKTTEGCEAATQYLEKKKARVMLEEKKVKASVMQAIIEAENSGLSASYGDLSKFINDPMVFDPKGESTAMISRVLEDDCAAMQCKLFSKGSFRHLDRAKLEAGKKLHAIMQSHSPLSSAQKQIIQRELDIELKPVESKESKKIYIPSEAEILQLAEQKLWSNPYYYETKLDNMISHFDTELL</sequence>
<feature type="compositionally biased region" description="Polar residues" evidence="1">
    <location>
        <begin position="67"/>
        <end position="81"/>
    </location>
</feature>
<dbReference type="EMBL" id="JBEWTB010000002">
    <property type="protein sequence ID" value="MET4757323.1"/>
    <property type="molecule type" value="Genomic_DNA"/>
</dbReference>
<feature type="compositionally biased region" description="Basic and acidic residues" evidence="1">
    <location>
        <begin position="256"/>
        <end position="266"/>
    </location>
</feature>
<protein>
    <submittedName>
        <fullName evidence="2">Uncharacterized protein</fullName>
    </submittedName>
</protein>
<evidence type="ECO:0000313" key="2">
    <source>
        <dbReference type="EMBL" id="MET4757323.1"/>
    </source>
</evidence>
<evidence type="ECO:0000313" key="3">
    <source>
        <dbReference type="Proteomes" id="UP001549366"/>
    </source>
</evidence>
<comment type="caution">
    <text evidence="2">The sequence shown here is derived from an EMBL/GenBank/DDBJ whole genome shotgun (WGS) entry which is preliminary data.</text>
</comment>
<gene>
    <name evidence="2" type="ORF">V5J35_002515</name>
</gene>
<feature type="region of interest" description="Disordered" evidence="1">
    <location>
        <begin position="1"/>
        <end position="81"/>
    </location>
</feature>
<proteinExistence type="predicted"/>
<organism evidence="2 3">
    <name type="scientific">Endozoicomonas lisbonensis</name>
    <dbReference type="NCBI Taxonomy" id="3120522"/>
    <lineage>
        <taxon>Bacteria</taxon>
        <taxon>Pseudomonadati</taxon>
        <taxon>Pseudomonadota</taxon>
        <taxon>Gammaproteobacteria</taxon>
        <taxon>Oceanospirillales</taxon>
        <taxon>Endozoicomonadaceae</taxon>
        <taxon>Endozoicomonas</taxon>
    </lineage>
</organism>